<protein>
    <submittedName>
        <fullName evidence="1">Uncharacterized protein</fullName>
    </submittedName>
</protein>
<organism evidence="1 2">
    <name type="scientific">Melastoma candidum</name>
    <dbReference type="NCBI Taxonomy" id="119954"/>
    <lineage>
        <taxon>Eukaryota</taxon>
        <taxon>Viridiplantae</taxon>
        <taxon>Streptophyta</taxon>
        <taxon>Embryophyta</taxon>
        <taxon>Tracheophyta</taxon>
        <taxon>Spermatophyta</taxon>
        <taxon>Magnoliopsida</taxon>
        <taxon>eudicotyledons</taxon>
        <taxon>Gunneridae</taxon>
        <taxon>Pentapetalae</taxon>
        <taxon>rosids</taxon>
        <taxon>malvids</taxon>
        <taxon>Myrtales</taxon>
        <taxon>Melastomataceae</taxon>
        <taxon>Melastomatoideae</taxon>
        <taxon>Melastomateae</taxon>
        <taxon>Melastoma</taxon>
    </lineage>
</organism>
<proteinExistence type="predicted"/>
<gene>
    <name evidence="1" type="ORF">MLD38_005421</name>
</gene>
<evidence type="ECO:0000313" key="2">
    <source>
        <dbReference type="Proteomes" id="UP001057402"/>
    </source>
</evidence>
<keyword evidence="2" id="KW-1185">Reference proteome</keyword>
<sequence length="203" mass="21568">MSTHIKLSSFLALAFLLPAAAFGTPHSAKPTFDHSGFVSWCCVKTLYPDVCYSTLSRHANATLDDPARLARIAVQVSLKQVQSFAANLTCLSRNATGATQSALADCIESMSGAACAMRDSLEKMRAVALGRAGQGFAAAMNDVQTWMSAALTSEETCSNGFEDVGDGRSNVETEVRHGVDLAWMVTSNALALINYSVNDHANL</sequence>
<reference evidence="2" key="1">
    <citation type="journal article" date="2023" name="Front. Plant Sci.">
        <title>Chromosomal-level genome assembly of Melastoma candidum provides insights into trichome evolution.</title>
        <authorList>
            <person name="Zhong Y."/>
            <person name="Wu W."/>
            <person name="Sun C."/>
            <person name="Zou P."/>
            <person name="Liu Y."/>
            <person name="Dai S."/>
            <person name="Zhou R."/>
        </authorList>
    </citation>
    <scope>NUCLEOTIDE SEQUENCE [LARGE SCALE GENOMIC DNA]</scope>
</reference>
<accession>A0ACB9RKV4</accession>
<comment type="caution">
    <text evidence="1">The sequence shown here is derived from an EMBL/GenBank/DDBJ whole genome shotgun (WGS) entry which is preliminary data.</text>
</comment>
<name>A0ACB9RKV4_9MYRT</name>
<evidence type="ECO:0000313" key="1">
    <source>
        <dbReference type="EMBL" id="KAI4379082.1"/>
    </source>
</evidence>
<dbReference type="Proteomes" id="UP001057402">
    <property type="component" value="Chromosome 3"/>
</dbReference>
<dbReference type="EMBL" id="CM042882">
    <property type="protein sequence ID" value="KAI4379082.1"/>
    <property type="molecule type" value="Genomic_DNA"/>
</dbReference>